<evidence type="ECO:0000256" key="3">
    <source>
        <dbReference type="ARBA" id="ARBA00022944"/>
    </source>
</evidence>
<dbReference type="CDD" id="cd06533">
    <property type="entry name" value="Glyco_transf_WecG_TagA"/>
    <property type="match status" value="1"/>
</dbReference>
<comment type="function">
    <text evidence="5">Catalyzes the conversion of GlcNAc-PP-undecaprenol into ManNAc-GlcNAc-PP-undecaprenol, the first committed lipid intermediate in the de novo synthesis of teichoic acid.</text>
</comment>
<comment type="catalytic activity">
    <reaction evidence="5">
        <text>UDP-N-acetyl-alpha-D-mannosamine + N-acetyl-alpha-D-glucosaminyl-di-trans,octa-cis-undecaprenyl diphosphate = N-acetyl-beta-D-mannosaminyl-(1-&gt;4)-N-acetyl-alpha-D-glucosaminyl di-trans,octa-cis-undecaprenyl diphosphate + UDP + H(+)</text>
        <dbReference type="Rhea" id="RHEA:16053"/>
        <dbReference type="ChEBI" id="CHEBI:15378"/>
        <dbReference type="ChEBI" id="CHEBI:58223"/>
        <dbReference type="ChEBI" id="CHEBI:62959"/>
        <dbReference type="ChEBI" id="CHEBI:68623"/>
        <dbReference type="ChEBI" id="CHEBI:132210"/>
        <dbReference type="EC" id="2.4.1.187"/>
    </reaction>
</comment>
<proteinExistence type="inferred from homology"/>
<keyword evidence="4 5" id="KW-0961">Cell wall biogenesis/degradation</keyword>
<dbReference type="RefSeq" id="WP_336587026.1">
    <property type="nucleotide sequence ID" value="NZ_JBBAXC010000008.1"/>
</dbReference>
<sequence length="245" mass="28145">MSNEFVEIMDIPFLRTNKKDFVKQVFENYVQKERKCFIVTANPEMIMIAKANEAFSALLEQADFVIPDGIGVVIASKILKKPLENRVPGIEVMEEFLQLGNENKLKVFLLGAKETVVAKAAKMVQVRYPHVNIVGYHHGFFDSQDTAIASKISQYHPDFVFVALGSPKQEQWIQDHLPVFTKGIFMGVGGSFDVIAGEMKRAPILWQKLNLEWLYRLIQEPSRWRRLLVLPKFMLKINKYRKGNS</sequence>
<dbReference type="EC" id="2.4.1.187" evidence="5"/>
<evidence type="ECO:0000313" key="6">
    <source>
        <dbReference type="EMBL" id="MEI5907587.1"/>
    </source>
</evidence>
<evidence type="ECO:0000256" key="2">
    <source>
        <dbReference type="ARBA" id="ARBA00022679"/>
    </source>
</evidence>
<gene>
    <name evidence="6" type="ORF">WAK64_11025</name>
</gene>
<keyword evidence="7" id="KW-1185">Reference proteome</keyword>
<evidence type="ECO:0000256" key="5">
    <source>
        <dbReference type="HAMAP-Rule" id="MF_02070"/>
    </source>
</evidence>
<keyword evidence="2 5" id="KW-0808">Transferase</keyword>
<reference evidence="6 7" key="1">
    <citation type="journal article" date="2018" name="J. Microbiol.">
        <title>Bacillus spongiae sp. nov., isolated from sponge of Jeju Island.</title>
        <authorList>
            <person name="Lee G.E."/>
            <person name="Im W.T."/>
            <person name="Park J.S."/>
        </authorList>
    </citation>
    <scope>NUCLEOTIDE SEQUENCE [LARGE SCALE GENOMIC DNA]</scope>
    <source>
        <strain evidence="6 7">135PIL107-10</strain>
    </source>
</reference>
<dbReference type="InterPro" id="IPR034714">
    <property type="entry name" value="TagA_TarA"/>
</dbReference>
<name>A0ABU8HEK5_9BACI</name>
<keyword evidence="3 5" id="KW-0777">Teichoic acid biosynthesis</keyword>
<organism evidence="6 7">
    <name type="scientific">Bacillus spongiae</name>
    <dbReference type="NCBI Taxonomy" id="2683610"/>
    <lineage>
        <taxon>Bacteria</taxon>
        <taxon>Bacillati</taxon>
        <taxon>Bacillota</taxon>
        <taxon>Bacilli</taxon>
        <taxon>Bacillales</taxon>
        <taxon>Bacillaceae</taxon>
        <taxon>Bacillus</taxon>
    </lineage>
</organism>
<dbReference type="PANTHER" id="PTHR34136">
    <property type="match status" value="1"/>
</dbReference>
<dbReference type="HAMAP" id="MF_02070">
    <property type="entry name" value="TagA_TarA"/>
    <property type="match status" value="1"/>
</dbReference>
<keyword evidence="1 5" id="KW-0328">Glycosyltransferase</keyword>
<comment type="similarity">
    <text evidence="5">Belongs to the glycosyltransferase 26 family. TagA/TarA subfamily.</text>
</comment>
<dbReference type="NCBIfam" id="TIGR00696">
    <property type="entry name" value="wecG_tagA_cpsF"/>
    <property type="match status" value="1"/>
</dbReference>
<dbReference type="Pfam" id="PF03808">
    <property type="entry name" value="Glyco_tran_WecG"/>
    <property type="match status" value="1"/>
</dbReference>
<evidence type="ECO:0000313" key="7">
    <source>
        <dbReference type="Proteomes" id="UP001312865"/>
    </source>
</evidence>
<evidence type="ECO:0000256" key="1">
    <source>
        <dbReference type="ARBA" id="ARBA00022676"/>
    </source>
</evidence>
<dbReference type="InterPro" id="IPR004629">
    <property type="entry name" value="WecG_TagA_CpsF"/>
</dbReference>
<evidence type="ECO:0000256" key="4">
    <source>
        <dbReference type="ARBA" id="ARBA00023316"/>
    </source>
</evidence>
<comment type="caution">
    <text evidence="6">The sequence shown here is derived from an EMBL/GenBank/DDBJ whole genome shotgun (WGS) entry which is preliminary data.</text>
</comment>
<dbReference type="EMBL" id="JBBAXC010000008">
    <property type="protein sequence ID" value="MEI5907587.1"/>
    <property type="molecule type" value="Genomic_DNA"/>
</dbReference>
<protein>
    <recommendedName>
        <fullName evidence="5">N-acetylglucosaminyldiphosphoundecaprenol N-acetyl-beta-D-mannosaminyltransferase</fullName>
        <ecNumber evidence="5">2.4.1.187</ecNumber>
    </recommendedName>
    <alternativeName>
        <fullName evidence="5">N-acetylmannosaminyltransferase</fullName>
    </alternativeName>
    <alternativeName>
        <fullName evidence="5">UDP-N-acetylmannosamine transferase</fullName>
    </alternativeName>
    <alternativeName>
        <fullName evidence="5">UDP-N-acetylmannosamine:N-acetylglucosaminyl pyrophosphorylundecaprenol N-acetylmannosaminyltransferase</fullName>
    </alternativeName>
</protein>
<dbReference type="PANTHER" id="PTHR34136:SF1">
    <property type="entry name" value="UDP-N-ACETYL-D-MANNOSAMINURONIC ACID TRANSFERASE"/>
    <property type="match status" value="1"/>
</dbReference>
<dbReference type="Proteomes" id="UP001312865">
    <property type="component" value="Unassembled WGS sequence"/>
</dbReference>
<comment type="pathway">
    <text evidence="5">Cell wall biogenesis; teichoic acid biosynthesis.</text>
</comment>
<accession>A0ABU8HEK5</accession>